<evidence type="ECO:0000256" key="8">
    <source>
        <dbReference type="ARBA" id="ARBA00022645"/>
    </source>
</evidence>
<comment type="subcellular location">
    <subcellularLocation>
        <location evidence="2">Membrane</location>
    </subcellularLocation>
</comment>
<keyword evidence="11" id="KW-0378">Hydrolase</keyword>
<dbReference type="InterPro" id="IPR001264">
    <property type="entry name" value="Glyco_trans_51"/>
</dbReference>
<sequence length="780" mass="87109">MPRRRSSLPIKSPWLRRITQLVCALTVVLVLAAIYTGIQFNNLVKDKFEGQMWQLPNVVYARPLILSPDSPVSQQIVLKELAELHYRQVANPVSSGEYSVSGRTVRLIRRPFVFPDGEQPAVQVKIRFAGQGVASMSDEASGHPIGLLSLEPRILGMLDDDNTEKRLYMAKDDMPETLVAALLATEDRDFYQHDGISPLAIARAFMANISAGHNVQGGSTLTQQLAKNLFLSRERSLTRKVKEAYLALIMDYRYSKDQLLDAYLNQVYLGQNGNDSIHGFALAARHYFALPLSELRLDQQALLVGMVKGPSYYNPWRYPERAKARRNLVLKMMVETGSLETDDYQRAIDKPLSLRAQGNENALQPAYFDYVKQSLQEHGIDYNSGRGLRLFTTFDPDIQQHAEQSVYNIMPQLEKKTGQSLETAMIIADKHSGAVSAMIGSRNPTYHGFNRALHAERQIGSLIKPAVYLTALSQPQVYTLATPLSDRPISIRSENDELWSPRNYDRQYRGQVALYQALAHSYNVPTVNLGMALGLGRVTQTLSALGIDSQQVPQLPSMLLGAVTLTPLEVTQMYRTLGNQGKRQTLYALSAVLDEHGSVLYRYQPDGEQTVDERAAWLTEYAMTQVVEQGTARYLKTIVPSRTQLAGKTGTSDQGRDSWYAGIDDSQVVTVWVGRDDNQAVNLTGSSGPLRIYADFLKRNGYRSLDTPQPDQIEFADYRSDANGFLQRSCLGQINLPVWNISGESQDDCLTPLEDGLNDLGNEINEAGRQIGGFLRSLFN</sequence>
<dbReference type="GO" id="GO:0030288">
    <property type="term" value="C:outer membrane-bounded periplasmic space"/>
    <property type="evidence" value="ECO:0007669"/>
    <property type="project" value="TreeGrafter"/>
</dbReference>
<dbReference type="Pfam" id="PF14814">
    <property type="entry name" value="UB2H"/>
    <property type="match status" value="1"/>
</dbReference>
<dbReference type="Pfam" id="PF00905">
    <property type="entry name" value="Transpeptidase"/>
    <property type="match status" value="1"/>
</dbReference>
<evidence type="ECO:0000256" key="12">
    <source>
        <dbReference type="ARBA" id="ARBA00022960"/>
    </source>
</evidence>
<dbReference type="InterPro" id="IPR011813">
    <property type="entry name" value="PBP_1b"/>
</dbReference>
<evidence type="ECO:0000256" key="20">
    <source>
        <dbReference type="ARBA" id="ARBA00049902"/>
    </source>
</evidence>
<evidence type="ECO:0000256" key="11">
    <source>
        <dbReference type="ARBA" id="ARBA00022801"/>
    </source>
</evidence>
<dbReference type="GO" id="GO:0009274">
    <property type="term" value="C:peptidoglycan-based cell wall"/>
    <property type="evidence" value="ECO:0007669"/>
    <property type="project" value="UniProtKB-UniRule"/>
</dbReference>
<dbReference type="InterPro" id="IPR050396">
    <property type="entry name" value="Glycosyltr_51/Transpeptidase"/>
</dbReference>
<keyword evidence="16" id="KW-0511">Multifunctional enzyme</keyword>
<evidence type="ECO:0000256" key="18">
    <source>
        <dbReference type="ARBA" id="ARBA00032454"/>
    </source>
</evidence>
<dbReference type="Proteomes" id="UP000694232">
    <property type="component" value="Chromosome 1"/>
</dbReference>
<dbReference type="GO" id="GO:0008955">
    <property type="term" value="F:peptidoglycan glycosyltransferase activity"/>
    <property type="evidence" value="ECO:0007669"/>
    <property type="project" value="UniProtKB-UniRule"/>
</dbReference>
<keyword evidence="17 22" id="KW-0961">Cell wall biogenesis/degradation</keyword>
<keyword evidence="7" id="KW-1003">Cell membrane</keyword>
<dbReference type="EMBL" id="CP076643">
    <property type="protein sequence ID" value="QXO18837.1"/>
    <property type="molecule type" value="Genomic_DNA"/>
</dbReference>
<name>A0A975UDB4_9VIBR</name>
<evidence type="ECO:0000259" key="25">
    <source>
        <dbReference type="Pfam" id="PF14814"/>
    </source>
</evidence>
<evidence type="ECO:0000259" key="23">
    <source>
        <dbReference type="Pfam" id="PF00905"/>
    </source>
</evidence>
<evidence type="ECO:0000256" key="2">
    <source>
        <dbReference type="ARBA" id="ARBA00004370"/>
    </source>
</evidence>
<feature type="domain" description="Penicillin-binding protein transpeptidase" evidence="23">
    <location>
        <begin position="425"/>
        <end position="679"/>
    </location>
</feature>
<keyword evidence="9 22" id="KW-0328">Glycosyltransferase</keyword>
<dbReference type="KEGG" id="vos:KNV97_11465"/>
<evidence type="ECO:0000256" key="19">
    <source>
        <dbReference type="ARBA" id="ARBA00034000"/>
    </source>
</evidence>
<evidence type="ECO:0000256" key="17">
    <source>
        <dbReference type="ARBA" id="ARBA00023316"/>
    </source>
</evidence>
<evidence type="ECO:0000256" key="10">
    <source>
        <dbReference type="ARBA" id="ARBA00022679"/>
    </source>
</evidence>
<keyword evidence="27" id="KW-1185">Reference proteome</keyword>
<feature type="domain" description="Glycosyl transferase family 51" evidence="24">
    <location>
        <begin position="162"/>
        <end position="333"/>
    </location>
</feature>
<evidence type="ECO:0000256" key="16">
    <source>
        <dbReference type="ARBA" id="ARBA00023268"/>
    </source>
</evidence>
<comment type="pathway">
    <text evidence="3 22">Cell wall biogenesis; peptidoglycan biosynthesis.</text>
</comment>
<evidence type="ECO:0000256" key="4">
    <source>
        <dbReference type="ARBA" id="ARBA00007090"/>
    </source>
</evidence>
<comment type="catalytic activity">
    <reaction evidence="20">
        <text>[GlcNAc-(1-&gt;4)-Mur2Ac(oyl-L-Ala-gamma-D-Glu-L-Lys-D-Ala-D-Ala)](n)-di-trans,octa-cis-undecaprenyl diphosphate + beta-D-GlcNAc-(1-&gt;4)-Mur2Ac(oyl-L-Ala-gamma-D-Glu-L-Lys-D-Ala-D-Ala)-di-trans,octa-cis-undecaprenyl diphosphate = [GlcNAc-(1-&gt;4)-Mur2Ac(oyl-L-Ala-gamma-D-Glu-L-Lys-D-Ala-D-Ala)](n+1)-di-trans,octa-cis-undecaprenyl diphosphate + di-trans,octa-cis-undecaprenyl diphosphate + H(+)</text>
        <dbReference type="Rhea" id="RHEA:23708"/>
        <dbReference type="Rhea" id="RHEA-COMP:9602"/>
        <dbReference type="Rhea" id="RHEA-COMP:9603"/>
        <dbReference type="ChEBI" id="CHEBI:15378"/>
        <dbReference type="ChEBI" id="CHEBI:58405"/>
        <dbReference type="ChEBI" id="CHEBI:60033"/>
        <dbReference type="ChEBI" id="CHEBI:78435"/>
        <dbReference type="EC" id="2.4.99.28"/>
    </reaction>
</comment>
<keyword evidence="10 22" id="KW-0808">Transferase</keyword>
<keyword evidence="15" id="KW-0046">Antibiotic resistance</keyword>
<protein>
    <recommendedName>
        <fullName evidence="6 21">Penicillin-binding protein 1B</fullName>
        <shortName evidence="22">PBP-1b</shortName>
        <shortName evidence="22">PBP1b</shortName>
    </recommendedName>
    <alternativeName>
        <fullName evidence="18 22">Murein polymerase</fullName>
    </alternativeName>
</protein>
<comment type="similarity">
    <text evidence="5 22">In the N-terminal section; belongs to the glycosyltransferase 51 family.</text>
</comment>
<dbReference type="RefSeq" id="WP_218563152.1">
    <property type="nucleotide sequence ID" value="NZ_CP076643.1"/>
</dbReference>
<dbReference type="GO" id="GO:0071555">
    <property type="term" value="P:cell wall organization"/>
    <property type="evidence" value="ECO:0007669"/>
    <property type="project" value="UniProtKB-KW"/>
</dbReference>
<dbReference type="PIRSF" id="PIRSF002799">
    <property type="entry name" value="PBP_1b"/>
    <property type="match status" value="1"/>
</dbReference>
<keyword evidence="12 22" id="KW-0133">Cell shape</keyword>
<dbReference type="NCBIfam" id="TIGR02074">
    <property type="entry name" value="PBP_1a_fam"/>
    <property type="match status" value="1"/>
</dbReference>
<dbReference type="GO" id="GO:0009252">
    <property type="term" value="P:peptidoglycan biosynthetic process"/>
    <property type="evidence" value="ECO:0007669"/>
    <property type="project" value="UniProtKB-UniRule"/>
</dbReference>
<dbReference type="AlphaFoldDB" id="A0A975UDB4"/>
<evidence type="ECO:0000256" key="9">
    <source>
        <dbReference type="ARBA" id="ARBA00022676"/>
    </source>
</evidence>
<evidence type="ECO:0000256" key="1">
    <source>
        <dbReference type="ARBA" id="ARBA00002624"/>
    </source>
</evidence>
<dbReference type="FunFam" id="1.10.3810.10:FF:000001">
    <property type="entry name" value="Penicillin-binding protein 1A"/>
    <property type="match status" value="1"/>
</dbReference>
<evidence type="ECO:0000313" key="26">
    <source>
        <dbReference type="EMBL" id="QXO18837.1"/>
    </source>
</evidence>
<evidence type="ECO:0000256" key="6">
    <source>
        <dbReference type="ARBA" id="ARBA00018637"/>
    </source>
</evidence>
<dbReference type="GO" id="GO:0016020">
    <property type="term" value="C:membrane"/>
    <property type="evidence" value="ECO:0007669"/>
    <property type="project" value="UniProtKB-SubCell"/>
</dbReference>
<dbReference type="GO" id="GO:0009002">
    <property type="term" value="F:serine-type D-Ala-D-Ala carboxypeptidase activity"/>
    <property type="evidence" value="ECO:0007669"/>
    <property type="project" value="UniProtKB-EC"/>
</dbReference>
<evidence type="ECO:0000256" key="15">
    <source>
        <dbReference type="ARBA" id="ARBA00023251"/>
    </source>
</evidence>
<keyword evidence="8" id="KW-0645">Protease</keyword>
<feature type="domain" description="Bifunctional transglycosylase second" evidence="25">
    <location>
        <begin position="66"/>
        <end position="150"/>
    </location>
</feature>
<evidence type="ECO:0000256" key="3">
    <source>
        <dbReference type="ARBA" id="ARBA00004752"/>
    </source>
</evidence>
<dbReference type="InterPro" id="IPR001460">
    <property type="entry name" value="PCN-bd_Tpept"/>
</dbReference>
<keyword evidence="14" id="KW-0472">Membrane</keyword>
<evidence type="ECO:0000313" key="27">
    <source>
        <dbReference type="Proteomes" id="UP000694232"/>
    </source>
</evidence>
<dbReference type="PANTHER" id="PTHR32282">
    <property type="entry name" value="BINDING PROTEIN TRANSPEPTIDASE, PUTATIVE-RELATED"/>
    <property type="match status" value="1"/>
</dbReference>
<evidence type="ECO:0000256" key="21">
    <source>
        <dbReference type="NCBIfam" id="TIGR02071"/>
    </source>
</evidence>
<comment type="function">
    <text evidence="1 22">Cell wall formation. Synthesis of cross-linked peptidoglycan from the lipid intermediates. The enzyme has a penicillin-insensitive transglycosylase N-terminal domain (formation of linear glycan strands) and a penicillin-sensitive transpeptidase C-terminal domain (cross-linking of the peptide subunits).</text>
</comment>
<evidence type="ECO:0000256" key="14">
    <source>
        <dbReference type="ARBA" id="ARBA00023136"/>
    </source>
</evidence>
<evidence type="ECO:0000259" key="24">
    <source>
        <dbReference type="Pfam" id="PF00912"/>
    </source>
</evidence>
<dbReference type="Pfam" id="PF00912">
    <property type="entry name" value="Transgly"/>
    <property type="match status" value="1"/>
</dbReference>
<organism evidence="26 27">
    <name type="scientific">Vibrio ostreae</name>
    <dbReference type="NCBI Taxonomy" id="2841925"/>
    <lineage>
        <taxon>Bacteria</taxon>
        <taxon>Pseudomonadati</taxon>
        <taxon>Pseudomonadota</taxon>
        <taxon>Gammaproteobacteria</taxon>
        <taxon>Vibrionales</taxon>
        <taxon>Vibrionaceae</taxon>
        <taxon>Vibrio</taxon>
    </lineage>
</organism>
<reference evidence="26" key="1">
    <citation type="submission" date="2021-06" db="EMBL/GenBank/DDBJ databases">
        <title>Vibrio nov. sp., novel gut bacterium isolated from Yellow Sea oyster.</title>
        <authorList>
            <person name="Muhammad N."/>
            <person name="Nguyen T.H."/>
            <person name="Lee Y.-J."/>
            <person name="Ko J."/>
            <person name="Kim S.-G."/>
        </authorList>
    </citation>
    <scope>NUCLEOTIDE SEQUENCE</scope>
    <source>
        <strain evidence="26">OG9-811</strain>
    </source>
</reference>
<keyword evidence="13 22" id="KW-0573">Peptidoglycan synthesis</keyword>
<dbReference type="InterPro" id="IPR028166">
    <property type="entry name" value="UB2H"/>
</dbReference>
<dbReference type="GO" id="GO:0046677">
    <property type="term" value="P:response to antibiotic"/>
    <property type="evidence" value="ECO:0007669"/>
    <property type="project" value="UniProtKB-UniRule"/>
</dbReference>
<dbReference type="GO" id="GO:0008658">
    <property type="term" value="F:penicillin binding"/>
    <property type="evidence" value="ECO:0007669"/>
    <property type="project" value="UniProtKB-UniRule"/>
</dbReference>
<comment type="catalytic activity">
    <reaction evidence="19">
        <text>Preferential cleavage: (Ac)2-L-Lys-D-Ala-|-D-Ala. Also transpeptidation of peptidyl-alanyl moieties that are N-acyl substituents of D-alanine.</text>
        <dbReference type="EC" id="3.4.16.4"/>
    </reaction>
</comment>
<keyword evidence="8" id="KW-0121">Carboxypeptidase</keyword>
<comment type="similarity">
    <text evidence="4 22">In the C-terminal section; belongs to the transpeptidase family.</text>
</comment>
<evidence type="ECO:0000256" key="13">
    <source>
        <dbReference type="ARBA" id="ARBA00022984"/>
    </source>
</evidence>
<evidence type="ECO:0000256" key="7">
    <source>
        <dbReference type="ARBA" id="ARBA00022475"/>
    </source>
</evidence>
<dbReference type="GO" id="GO:0008360">
    <property type="term" value="P:regulation of cell shape"/>
    <property type="evidence" value="ECO:0007669"/>
    <property type="project" value="UniProtKB-KW"/>
</dbReference>
<evidence type="ECO:0000256" key="5">
    <source>
        <dbReference type="ARBA" id="ARBA00007739"/>
    </source>
</evidence>
<accession>A0A975UDB4</accession>
<proteinExistence type="inferred from homology"/>
<dbReference type="PANTHER" id="PTHR32282:SF11">
    <property type="entry name" value="PENICILLIN-BINDING PROTEIN 1B"/>
    <property type="match status" value="1"/>
</dbReference>
<dbReference type="NCBIfam" id="TIGR02071">
    <property type="entry name" value="PBP_1b"/>
    <property type="match status" value="1"/>
</dbReference>
<gene>
    <name evidence="26" type="primary">mrcB</name>
    <name evidence="26" type="ORF">KNV97_11465</name>
</gene>
<evidence type="ECO:0000256" key="22">
    <source>
        <dbReference type="PIRNR" id="PIRNR002799"/>
    </source>
</evidence>